<dbReference type="GO" id="GO:0005737">
    <property type="term" value="C:cytoplasm"/>
    <property type="evidence" value="ECO:0007669"/>
    <property type="project" value="UniProtKB-SubCell"/>
</dbReference>
<evidence type="ECO:0000256" key="10">
    <source>
        <dbReference type="RuleBase" id="RU368004"/>
    </source>
</evidence>
<dbReference type="EMBL" id="BEZZ01000849">
    <property type="protein sequence ID" value="GCC36554.1"/>
    <property type="molecule type" value="Genomic_DNA"/>
</dbReference>
<evidence type="ECO:0000256" key="8">
    <source>
        <dbReference type="ARBA" id="ARBA00047957"/>
    </source>
</evidence>
<dbReference type="PANTHER" id="PTHR21210">
    <property type="entry name" value="TRNA (URACIL-O(2)-)-METHYLTRANSFERASE-RELATED"/>
    <property type="match status" value="1"/>
</dbReference>
<comment type="caution">
    <text evidence="12">The sequence shown here is derived from an EMBL/GenBank/DDBJ whole genome shotgun (WGS) entry which is preliminary data.</text>
</comment>
<organism evidence="12 13">
    <name type="scientific">Chiloscyllium punctatum</name>
    <name type="common">Brownbanded bambooshark</name>
    <name type="synonym">Hemiscyllium punctatum</name>
    <dbReference type="NCBI Taxonomy" id="137246"/>
    <lineage>
        <taxon>Eukaryota</taxon>
        <taxon>Metazoa</taxon>
        <taxon>Chordata</taxon>
        <taxon>Craniata</taxon>
        <taxon>Vertebrata</taxon>
        <taxon>Chondrichthyes</taxon>
        <taxon>Elasmobranchii</taxon>
        <taxon>Galeomorphii</taxon>
        <taxon>Galeoidea</taxon>
        <taxon>Orectolobiformes</taxon>
        <taxon>Hemiscylliidae</taxon>
        <taxon>Chiloscyllium</taxon>
    </lineage>
</organism>
<gene>
    <name evidence="12" type="ORF">chiPu_0015049</name>
</gene>
<comment type="function">
    <text evidence="10">Adenosyl-L-methionine (AdoMet)-dependent tRNA (uracil-O(2)-)-methyltransferase.</text>
</comment>
<evidence type="ECO:0000256" key="9">
    <source>
        <dbReference type="PROSITE-ProRule" id="PRU00723"/>
    </source>
</evidence>
<evidence type="ECO:0000256" key="2">
    <source>
        <dbReference type="ARBA" id="ARBA00009056"/>
    </source>
</evidence>
<keyword evidence="9" id="KW-0479">Metal-binding</keyword>
<dbReference type="InterPro" id="IPR000571">
    <property type="entry name" value="Znf_CCCH"/>
</dbReference>
<dbReference type="InterPro" id="IPR011671">
    <property type="entry name" value="tRNA_uracil_MeTrfase"/>
</dbReference>
<keyword evidence="9" id="KW-0862">Zinc</keyword>
<keyword evidence="5 10" id="KW-0808">Transferase</keyword>
<keyword evidence="4 10" id="KW-0489">Methyltransferase</keyword>
<dbReference type="PROSITE" id="PS50103">
    <property type="entry name" value="ZF_C3H1"/>
    <property type="match status" value="1"/>
</dbReference>
<evidence type="ECO:0000313" key="12">
    <source>
        <dbReference type="EMBL" id="GCC36554.1"/>
    </source>
</evidence>
<evidence type="ECO:0000256" key="3">
    <source>
        <dbReference type="ARBA" id="ARBA00022490"/>
    </source>
</evidence>
<comment type="catalytic activity">
    <reaction evidence="8 10">
        <text>uridine(44) in tRNA(Ser) + S-adenosyl-L-methionine = 2'-O-methyluridine(44) in tRNA(Ser) + S-adenosyl-L-homocysteine + H(+)</text>
        <dbReference type="Rhea" id="RHEA:43100"/>
        <dbReference type="Rhea" id="RHEA-COMP:10339"/>
        <dbReference type="Rhea" id="RHEA-COMP:10340"/>
        <dbReference type="ChEBI" id="CHEBI:15378"/>
        <dbReference type="ChEBI" id="CHEBI:57856"/>
        <dbReference type="ChEBI" id="CHEBI:59789"/>
        <dbReference type="ChEBI" id="CHEBI:65315"/>
        <dbReference type="ChEBI" id="CHEBI:74478"/>
        <dbReference type="EC" id="2.1.1.211"/>
    </reaction>
</comment>
<keyword evidence="7 10" id="KW-0819">tRNA processing</keyword>
<evidence type="ECO:0000313" key="13">
    <source>
        <dbReference type="Proteomes" id="UP000287033"/>
    </source>
</evidence>
<comment type="similarity">
    <text evidence="2 10">Belongs to the TRM44 family.</text>
</comment>
<dbReference type="AlphaFoldDB" id="A0A401T1Q9"/>
<dbReference type="GO" id="GO:0030488">
    <property type="term" value="P:tRNA methylation"/>
    <property type="evidence" value="ECO:0007669"/>
    <property type="project" value="UniProtKB-UniRule"/>
</dbReference>
<feature type="domain" description="C3H1-type" evidence="11">
    <location>
        <begin position="622"/>
        <end position="652"/>
    </location>
</feature>
<evidence type="ECO:0000256" key="4">
    <source>
        <dbReference type="ARBA" id="ARBA00022603"/>
    </source>
</evidence>
<evidence type="ECO:0000259" key="11">
    <source>
        <dbReference type="PROSITE" id="PS50103"/>
    </source>
</evidence>
<keyword evidence="3 10" id="KW-0963">Cytoplasm</keyword>
<dbReference type="GO" id="GO:0008270">
    <property type="term" value="F:zinc ion binding"/>
    <property type="evidence" value="ECO:0007669"/>
    <property type="project" value="UniProtKB-KW"/>
</dbReference>
<proteinExistence type="inferred from homology"/>
<dbReference type="Proteomes" id="UP000287033">
    <property type="component" value="Unassembled WGS sequence"/>
</dbReference>
<dbReference type="EC" id="2.1.1.211" evidence="10"/>
<evidence type="ECO:0000256" key="5">
    <source>
        <dbReference type="ARBA" id="ARBA00022679"/>
    </source>
</evidence>
<sequence>MVTLAERRGPDGPTACGFWAALDVWTRRPQVANRRLSGCRLEAERETRCSEAGLRPLLEELVPGWRDEPGREVDGILLAVTGERASGRLKVTLRTVIPKTQAESCREVVIQDFENNTATFIPLERHNSEMYTCKKNNIYSFKLRQDKGDELFWFISVSILCPEKWNADGIVYPKPAWLSDVLLTKIVKWSSENKKNNFKSTLSLISVEKYSECYHRLKAKYKDMVKIWPEVTNPEKFVYEDVAIATYLLVLWEAERLEKGLTAKQSFIDLGCGNGLLVHILTNEGHPGRGIDVRKRKIWDMYGPQTCLEECAITPSDDFLFPDVDWIIGNHSDELTPWIPVVAARSSYSCRYFVLPCCFFDFYGKYCRKQTKSTQYRAYLDFIIEVGSACGFKVEEDCLRIPSTKRVCLIGNQRTYSSSCEKRLDEERTQYIRERCSYTLCAGDDTGFSKIKDCASPFPHVTDCSVVEDDMMQDSSADTDCPVPNKWGTGFQPREKVEKIRNCAALPRDFVDNVVLQVAKALLKVNQDNYDRHDEDSAKYWHKGGSLSLKNVADLLDCDTLQKLKKECGGLQTLLRNNCQVFEVAHGNVQIRDWSKEKQDKQKEKHTKNLSPDEKRKLLSEACKTRLCWFFVNHPDGCPRIAEKCPFAHGIKELRSRANSRK</sequence>
<evidence type="ECO:0000256" key="1">
    <source>
        <dbReference type="ARBA" id="ARBA00004496"/>
    </source>
</evidence>
<name>A0A401T1Q9_CHIPU</name>
<keyword evidence="6 10" id="KW-0949">S-adenosyl-L-methionine</keyword>
<dbReference type="OrthoDB" id="10047021at2759"/>
<dbReference type="OMA" id="CFFKLHH"/>
<accession>A0A401T1Q9</accession>
<comment type="subcellular location">
    <subcellularLocation>
        <location evidence="1 10">Cytoplasm</location>
    </subcellularLocation>
</comment>
<keyword evidence="9" id="KW-0863">Zinc-finger</keyword>
<reference evidence="12 13" key="1">
    <citation type="journal article" date="2018" name="Nat. Ecol. Evol.">
        <title>Shark genomes provide insights into elasmobranch evolution and the origin of vertebrates.</title>
        <authorList>
            <person name="Hara Y"/>
            <person name="Yamaguchi K"/>
            <person name="Onimaru K"/>
            <person name="Kadota M"/>
            <person name="Koyanagi M"/>
            <person name="Keeley SD"/>
            <person name="Tatsumi K"/>
            <person name="Tanaka K"/>
            <person name="Motone F"/>
            <person name="Kageyama Y"/>
            <person name="Nozu R"/>
            <person name="Adachi N"/>
            <person name="Nishimura O"/>
            <person name="Nakagawa R"/>
            <person name="Tanegashima C"/>
            <person name="Kiyatake I"/>
            <person name="Matsumoto R"/>
            <person name="Murakumo K"/>
            <person name="Nishida K"/>
            <person name="Terakita A"/>
            <person name="Kuratani S"/>
            <person name="Sato K"/>
            <person name="Hyodo S Kuraku.S."/>
        </authorList>
    </citation>
    <scope>NUCLEOTIDE SEQUENCE [LARGE SCALE GENOMIC DNA]</scope>
</reference>
<feature type="zinc finger region" description="C3H1-type" evidence="9">
    <location>
        <begin position="622"/>
        <end position="652"/>
    </location>
</feature>
<dbReference type="GO" id="GO:0141101">
    <property type="term" value="F:tRNA(Ser) (uridine(44)-2'-O-)-methyltransferase activity"/>
    <property type="evidence" value="ECO:0007669"/>
    <property type="project" value="UniProtKB-EC"/>
</dbReference>
<dbReference type="Gene3D" id="4.10.1000.10">
    <property type="entry name" value="Zinc finger, CCCH-type"/>
    <property type="match status" value="1"/>
</dbReference>
<dbReference type="STRING" id="137246.A0A401T1Q9"/>
<keyword evidence="13" id="KW-1185">Reference proteome</keyword>
<evidence type="ECO:0000256" key="7">
    <source>
        <dbReference type="ARBA" id="ARBA00022694"/>
    </source>
</evidence>
<protein>
    <recommendedName>
        <fullName evidence="10">tRNA (uracil-O(2)-)-methyltransferase</fullName>
        <ecNumber evidence="10">2.1.1.211</ecNumber>
    </recommendedName>
</protein>
<evidence type="ECO:0000256" key="6">
    <source>
        <dbReference type="ARBA" id="ARBA00022691"/>
    </source>
</evidence>
<dbReference type="Pfam" id="PF07757">
    <property type="entry name" value="AdoMet_MTase"/>
    <property type="match status" value="1"/>
</dbReference>
<dbReference type="PANTHER" id="PTHR21210:SF0">
    <property type="entry name" value="TRNA (URACIL-O(2)-)-METHYLTRANSFERASE-RELATED"/>
    <property type="match status" value="1"/>
</dbReference>